<feature type="transmembrane region" description="Helical" evidence="1">
    <location>
        <begin position="134"/>
        <end position="154"/>
    </location>
</feature>
<keyword evidence="1" id="KW-1133">Transmembrane helix</keyword>
<reference evidence="2" key="2">
    <citation type="submission" date="2020-09" db="EMBL/GenBank/DDBJ databases">
        <authorList>
            <person name="Sun Q."/>
            <person name="Zhou Y."/>
        </authorList>
    </citation>
    <scope>NUCLEOTIDE SEQUENCE</scope>
    <source>
        <strain evidence="2">CGMCC 1.10998</strain>
    </source>
</reference>
<keyword evidence="3" id="KW-1185">Reference proteome</keyword>
<feature type="transmembrane region" description="Helical" evidence="1">
    <location>
        <begin position="37"/>
        <end position="58"/>
    </location>
</feature>
<evidence type="ECO:0008006" key="4">
    <source>
        <dbReference type="Google" id="ProtNLM"/>
    </source>
</evidence>
<feature type="transmembrane region" description="Helical" evidence="1">
    <location>
        <begin position="102"/>
        <end position="122"/>
    </location>
</feature>
<proteinExistence type="predicted"/>
<dbReference type="AlphaFoldDB" id="A0A916USS9"/>
<evidence type="ECO:0000256" key="1">
    <source>
        <dbReference type="SAM" id="Phobius"/>
    </source>
</evidence>
<feature type="transmembrane region" description="Helical" evidence="1">
    <location>
        <begin position="64"/>
        <end position="82"/>
    </location>
</feature>
<dbReference type="Pfam" id="PF20327">
    <property type="entry name" value="DUF6622"/>
    <property type="match status" value="1"/>
</dbReference>
<protein>
    <recommendedName>
        <fullName evidence="4">Transmembrane protein</fullName>
    </recommendedName>
</protein>
<name>A0A916USS9_9BURK</name>
<dbReference type="InterPro" id="IPR046730">
    <property type="entry name" value="DUF6622"/>
</dbReference>
<sequence length="170" mass="18832">MLQQIITHTPLWVWAILAFLMYRGFLASKDRELGLRAIFVIPAVMLLLSLQGIAGSFGFTEASVASWVASVLLGSVISWKSVNNTNVRVLPEKASVFYRGSWVPMALMMAIFLVKYCVNVIIAINPSLRLDTSFIAAVCLAYGLFNGLFLGKMLKVLMMFKQQSAMMVEA</sequence>
<evidence type="ECO:0000313" key="3">
    <source>
        <dbReference type="Proteomes" id="UP000637423"/>
    </source>
</evidence>
<keyword evidence="1" id="KW-0472">Membrane</keyword>
<reference evidence="2" key="1">
    <citation type="journal article" date="2014" name="Int. J. Syst. Evol. Microbiol.">
        <title>Complete genome sequence of Corynebacterium casei LMG S-19264T (=DSM 44701T), isolated from a smear-ripened cheese.</title>
        <authorList>
            <consortium name="US DOE Joint Genome Institute (JGI-PGF)"/>
            <person name="Walter F."/>
            <person name="Albersmeier A."/>
            <person name="Kalinowski J."/>
            <person name="Ruckert C."/>
        </authorList>
    </citation>
    <scope>NUCLEOTIDE SEQUENCE</scope>
    <source>
        <strain evidence="2">CGMCC 1.10998</strain>
    </source>
</reference>
<evidence type="ECO:0000313" key="2">
    <source>
        <dbReference type="EMBL" id="GGC86147.1"/>
    </source>
</evidence>
<dbReference type="EMBL" id="BMED01000004">
    <property type="protein sequence ID" value="GGC86147.1"/>
    <property type="molecule type" value="Genomic_DNA"/>
</dbReference>
<accession>A0A916USS9</accession>
<organism evidence="2 3">
    <name type="scientific">Undibacterium terreum</name>
    <dbReference type="NCBI Taxonomy" id="1224302"/>
    <lineage>
        <taxon>Bacteria</taxon>
        <taxon>Pseudomonadati</taxon>
        <taxon>Pseudomonadota</taxon>
        <taxon>Betaproteobacteria</taxon>
        <taxon>Burkholderiales</taxon>
        <taxon>Oxalobacteraceae</taxon>
        <taxon>Undibacterium</taxon>
    </lineage>
</organism>
<dbReference type="Proteomes" id="UP000637423">
    <property type="component" value="Unassembled WGS sequence"/>
</dbReference>
<comment type="caution">
    <text evidence="2">The sequence shown here is derived from an EMBL/GenBank/DDBJ whole genome shotgun (WGS) entry which is preliminary data.</text>
</comment>
<gene>
    <name evidence="2" type="ORF">GCM10011396_36780</name>
</gene>
<keyword evidence="1" id="KW-0812">Transmembrane</keyword>
<feature type="transmembrane region" description="Helical" evidence="1">
    <location>
        <begin position="6"/>
        <end position="25"/>
    </location>
</feature>